<dbReference type="Proteomes" id="UP000063236">
    <property type="component" value="Unassembled WGS sequence"/>
</dbReference>
<dbReference type="EMBL" id="LPJV01000041">
    <property type="protein sequence ID" value="KWF49593.1"/>
    <property type="molecule type" value="Genomic_DNA"/>
</dbReference>
<dbReference type="AlphaFoldDB" id="A0AAW3PCD9"/>
<sequence length="80" mass="9235">MRRAMRAVDWRPTRAAHRGEPDIERRPVHAAKNRRNGLRRFTGLAIRHRRYAANMRAAACLSDIDIARPCRDNTGHFSVS</sequence>
<protein>
    <submittedName>
        <fullName evidence="2">Uncharacterized protein</fullName>
    </submittedName>
</protein>
<comment type="caution">
    <text evidence="2">The sequence shown here is derived from an EMBL/GenBank/DDBJ whole genome shotgun (WGS) entry which is preliminary data.</text>
</comment>
<evidence type="ECO:0000313" key="3">
    <source>
        <dbReference type="Proteomes" id="UP000063236"/>
    </source>
</evidence>
<gene>
    <name evidence="2" type="ORF">WL88_22045</name>
</gene>
<evidence type="ECO:0000256" key="1">
    <source>
        <dbReference type="SAM" id="MobiDB-lite"/>
    </source>
</evidence>
<organism evidence="2 3">
    <name type="scientific">Burkholderia diffusa</name>
    <dbReference type="NCBI Taxonomy" id="488732"/>
    <lineage>
        <taxon>Bacteria</taxon>
        <taxon>Pseudomonadati</taxon>
        <taxon>Pseudomonadota</taxon>
        <taxon>Betaproteobacteria</taxon>
        <taxon>Burkholderiales</taxon>
        <taxon>Burkholderiaceae</taxon>
        <taxon>Burkholderia</taxon>
        <taxon>Burkholderia cepacia complex</taxon>
    </lineage>
</organism>
<accession>A0AAW3PCD9</accession>
<feature type="region of interest" description="Disordered" evidence="1">
    <location>
        <begin position="1"/>
        <end position="23"/>
    </location>
</feature>
<reference evidence="2 3" key="1">
    <citation type="submission" date="2015-11" db="EMBL/GenBank/DDBJ databases">
        <title>Expanding the genomic diversity of Burkholderia species for the development of highly accurate diagnostics.</title>
        <authorList>
            <person name="Sahl J."/>
            <person name="Keim P."/>
            <person name="Wagner D."/>
        </authorList>
    </citation>
    <scope>NUCLEOTIDE SEQUENCE [LARGE SCALE GENOMIC DNA]</scope>
    <source>
        <strain evidence="2 3">MSMB378WGS</strain>
    </source>
</reference>
<evidence type="ECO:0000313" key="2">
    <source>
        <dbReference type="EMBL" id="KWF49593.1"/>
    </source>
</evidence>
<name>A0AAW3PCD9_9BURK</name>
<proteinExistence type="predicted"/>